<keyword evidence="2" id="KW-0732">Signal</keyword>
<dbReference type="InterPro" id="IPR056006">
    <property type="entry name" value="DUF7584"/>
</dbReference>
<dbReference type="Gene3D" id="3.90.190.10">
    <property type="entry name" value="Protein tyrosine phosphatase superfamily"/>
    <property type="match status" value="2"/>
</dbReference>
<feature type="transmembrane region" description="Helical" evidence="1">
    <location>
        <begin position="477"/>
        <end position="502"/>
    </location>
</feature>
<dbReference type="Proteomes" id="UP000046392">
    <property type="component" value="Unplaced"/>
</dbReference>
<dbReference type="WBParaSite" id="SPAL_0000996300.2">
    <property type="protein sequence ID" value="SPAL_0000996300.2"/>
    <property type="gene ID" value="SPAL_0000996300"/>
</dbReference>
<keyword evidence="1" id="KW-0812">Transmembrane</keyword>
<dbReference type="PANTHER" id="PTHR46163">
    <property type="entry name" value="TYROSINE-PROTEIN PHOSPHATASE-RELATED"/>
    <property type="match status" value="1"/>
</dbReference>
<dbReference type="InterPro" id="IPR000242">
    <property type="entry name" value="PTP_cat"/>
</dbReference>
<dbReference type="SUPFAM" id="SSF52799">
    <property type="entry name" value="(Phosphotyrosine protein) phosphatases II"/>
    <property type="match status" value="2"/>
</dbReference>
<name>A0A0N5BVV7_STREA</name>
<dbReference type="InterPro" id="IPR000387">
    <property type="entry name" value="Tyr_Pase_dom"/>
</dbReference>
<dbReference type="InterPro" id="IPR052782">
    <property type="entry name" value="Oocyte-zygote_transition_reg"/>
</dbReference>
<dbReference type="AlphaFoldDB" id="A0A0N5BVV7"/>
<accession>A0A0N5BVV7</accession>
<evidence type="ECO:0000313" key="6">
    <source>
        <dbReference type="WBParaSite" id="SPAL_0000996300.2"/>
    </source>
</evidence>
<protein>
    <recommendedName>
        <fullName evidence="7">Protein-tyrosine-phosphatase</fullName>
    </recommendedName>
</protein>
<reference evidence="6" key="1">
    <citation type="submission" date="2017-02" db="UniProtKB">
        <authorList>
            <consortium name="WormBaseParasite"/>
        </authorList>
    </citation>
    <scope>IDENTIFICATION</scope>
</reference>
<dbReference type="InterPro" id="IPR029021">
    <property type="entry name" value="Prot-tyrosine_phosphatase-like"/>
</dbReference>
<dbReference type="GO" id="GO:0004725">
    <property type="term" value="F:protein tyrosine phosphatase activity"/>
    <property type="evidence" value="ECO:0007669"/>
    <property type="project" value="InterPro"/>
</dbReference>
<dbReference type="PROSITE" id="PS50056">
    <property type="entry name" value="TYR_PHOSPHATASE_2"/>
    <property type="match status" value="1"/>
</dbReference>
<evidence type="ECO:0008006" key="7">
    <source>
        <dbReference type="Google" id="ProtNLM"/>
    </source>
</evidence>
<dbReference type="InterPro" id="IPR056005">
    <property type="entry name" value="DUF7583"/>
</dbReference>
<evidence type="ECO:0000259" key="3">
    <source>
        <dbReference type="PROSITE" id="PS50055"/>
    </source>
</evidence>
<evidence type="ECO:0000256" key="2">
    <source>
        <dbReference type="SAM" id="SignalP"/>
    </source>
</evidence>
<organism evidence="5 6">
    <name type="scientific">Strongyloides papillosus</name>
    <name type="common">Intestinal threadworm</name>
    <dbReference type="NCBI Taxonomy" id="174720"/>
    <lineage>
        <taxon>Eukaryota</taxon>
        <taxon>Metazoa</taxon>
        <taxon>Ecdysozoa</taxon>
        <taxon>Nematoda</taxon>
        <taxon>Chromadorea</taxon>
        <taxon>Rhabditida</taxon>
        <taxon>Tylenchina</taxon>
        <taxon>Panagrolaimomorpha</taxon>
        <taxon>Strongyloidoidea</taxon>
        <taxon>Strongyloididae</taxon>
        <taxon>Strongyloides</taxon>
    </lineage>
</organism>
<proteinExistence type="predicted"/>
<dbReference type="Pfam" id="PF00102">
    <property type="entry name" value="Y_phosphatase"/>
    <property type="match status" value="2"/>
</dbReference>
<feature type="signal peptide" evidence="2">
    <location>
        <begin position="1"/>
        <end position="21"/>
    </location>
</feature>
<evidence type="ECO:0000256" key="1">
    <source>
        <dbReference type="SAM" id="Phobius"/>
    </source>
</evidence>
<dbReference type="SMART" id="SM00404">
    <property type="entry name" value="PTPc_motif"/>
    <property type="match status" value="2"/>
</dbReference>
<dbReference type="InterPro" id="IPR003595">
    <property type="entry name" value="Tyr_Pase_cat"/>
</dbReference>
<sequence>MSLQLCILVIVLYILQQPIHTENGKHWKFFHPVSEKITNTTFPLDLTIKFIYDIIIIKCPYSNYHHQSINDSFHISKDITNSQLATISKNYLFGWIPIAKNSFGFTNITCGTVVINNDTFSSKSYTWSYRVNWKKEENYQKLVEKKKILNTVDGTHEQCKNKSKDVIIFSKDKNNNIVKINPNDEQKVYPKKKFYYFIKPYSSSFNVTEEPCIILEAYYDCPKIKLLNHKIIDIKYHNNILINTIKINGKSKNIQVQLTLGRNLEYYSGENITLSRMRYLENGIEIIKNSTTSIKSEFNIKGYDLVNLTYKCPNHDKHKDISGVYYFGPTANKHKIKDEDILYTRKGILNKPNCTIDRMNIGYLEKIVYKKDIIWLKSSSNDSKSNNAFKKRENSIFLENINEHTTTLKCIYRTPSGTITITSHFVVGIKKAIGQDAKGNTLYSVVKVSGTIKKKEEENKSLYQKLTDKSNKLTANLIIVIISLLVIFVVLTIMVFLYHCMLKPWYLSKKLKRKNPNVYKFWKKISNVSFEKYCQHINNKIYISKKLKDHTFDKIIEGGEEVDADKNDLFNDSLVSCYKIIEKKIKAHYVYKDSKDRIYILSDGPSKDSENSFWKMIYEENIGTVVAIIYDKKTDLHGGLSDKVYWTDNEHMYGDIFVKLVKKTKLNLLYAYDHIFEISRRKGQTKTLRIFHVYNWIENDIPQSDYHLINLHKEVSLVARNKNILVHCSENTGSRVYMFLYSACVYDAMTSYEHLENPFNVIKKIRDQRYGGYISSYEYAYVIKVLVGIFFKNAIIVDSSERRLEFTKHYDDYLYNFYTREAKMDDDLSEFLMFVNILDPGKMKEIECAFSGLGKMSNNDIKENCKLFYIALDNKYIRKVRYHDIECIDSTSVIIKGKNKNDVNGFIHANKFIYQTNDNKERKLILCQAPLIDTIDDMFDMIYRYKVSVVVILMRPDESHIKIGKWVPYFPLSDEIFKTSNYIVTRTKYMDVDKNMISESEYSIQNGKDELFNFTILHYQGWPDKSIPCEHRSIYELYTKIMNIDTDNYIAIHCSGGIGRSGTLALIIYLIDTINLFPSFDPIARLRYLRKHRYKAVQTYSQFVFALLVVFDHFKKQIDDMDPNAYQKFYNMARRVFVRDGCLKT</sequence>
<feature type="chain" id="PRO_5005895001" description="Protein-tyrosine-phosphatase" evidence="2">
    <location>
        <begin position="22"/>
        <end position="1145"/>
    </location>
</feature>
<feature type="domain" description="Tyrosine-protein phosphatase" evidence="3">
    <location>
        <begin position="542"/>
        <end position="789"/>
    </location>
</feature>
<dbReference type="Pfam" id="PF24488">
    <property type="entry name" value="DUF7584"/>
    <property type="match status" value="1"/>
</dbReference>
<dbReference type="InterPro" id="IPR016130">
    <property type="entry name" value="Tyr_Pase_AS"/>
</dbReference>
<dbReference type="PRINTS" id="PR00700">
    <property type="entry name" value="PRTYPHPHTASE"/>
</dbReference>
<keyword evidence="5" id="KW-1185">Reference proteome</keyword>
<feature type="domain" description="Tyrosine-protein phosphatase" evidence="3">
    <location>
        <begin position="879"/>
        <end position="1113"/>
    </location>
</feature>
<dbReference type="Pfam" id="PF24490">
    <property type="entry name" value="DUF7585"/>
    <property type="match status" value="1"/>
</dbReference>
<keyword evidence="1" id="KW-0472">Membrane</keyword>
<dbReference type="Pfam" id="PF24486">
    <property type="entry name" value="DUF7583"/>
    <property type="match status" value="1"/>
</dbReference>
<dbReference type="InterPro" id="IPR056007">
    <property type="entry name" value="DUF7585"/>
</dbReference>
<evidence type="ECO:0000313" key="5">
    <source>
        <dbReference type="Proteomes" id="UP000046392"/>
    </source>
</evidence>
<evidence type="ECO:0000259" key="4">
    <source>
        <dbReference type="PROSITE" id="PS50056"/>
    </source>
</evidence>
<dbReference type="PANTHER" id="PTHR46163:SF15">
    <property type="entry name" value="TYROSINE-PROTEIN PHOSPHATASE DOMAIN-CONTAINING PROTEIN"/>
    <property type="match status" value="1"/>
</dbReference>
<dbReference type="STRING" id="174720.A0A0N5BVV7"/>
<dbReference type="PROSITE" id="PS00383">
    <property type="entry name" value="TYR_PHOSPHATASE_1"/>
    <property type="match status" value="1"/>
</dbReference>
<dbReference type="SMART" id="SM00194">
    <property type="entry name" value="PTPc"/>
    <property type="match status" value="1"/>
</dbReference>
<dbReference type="PROSITE" id="PS50055">
    <property type="entry name" value="TYR_PHOSPHATASE_PTP"/>
    <property type="match status" value="2"/>
</dbReference>
<dbReference type="CDD" id="cd00047">
    <property type="entry name" value="PTPc"/>
    <property type="match status" value="1"/>
</dbReference>
<keyword evidence="1" id="KW-1133">Transmembrane helix</keyword>
<feature type="domain" description="Tyrosine specific protein phosphatases" evidence="4">
    <location>
        <begin position="1035"/>
        <end position="1104"/>
    </location>
</feature>